<dbReference type="AlphaFoldDB" id="A0A1B6DEM6"/>
<feature type="compositionally biased region" description="Polar residues" evidence="2">
    <location>
        <begin position="1"/>
        <end position="12"/>
    </location>
</feature>
<dbReference type="SMART" id="SM00248">
    <property type="entry name" value="ANK"/>
    <property type="match status" value="1"/>
</dbReference>
<proteinExistence type="predicted"/>
<dbReference type="EMBL" id="GEDC01013140">
    <property type="protein sequence ID" value="JAS24158.1"/>
    <property type="molecule type" value="Transcribed_RNA"/>
</dbReference>
<feature type="repeat" description="ANK" evidence="1">
    <location>
        <begin position="176"/>
        <end position="205"/>
    </location>
</feature>
<reference evidence="3" key="1">
    <citation type="submission" date="2015-12" db="EMBL/GenBank/DDBJ databases">
        <title>De novo transcriptome assembly of four potential Pierce s Disease insect vectors from Arizona vineyards.</title>
        <authorList>
            <person name="Tassone E.E."/>
        </authorList>
    </citation>
    <scope>NUCLEOTIDE SEQUENCE</scope>
</reference>
<dbReference type="PROSITE" id="PS50297">
    <property type="entry name" value="ANK_REP_REGION"/>
    <property type="match status" value="1"/>
</dbReference>
<evidence type="ECO:0000256" key="1">
    <source>
        <dbReference type="PROSITE-ProRule" id="PRU00023"/>
    </source>
</evidence>
<name>A0A1B6DEM6_9HEMI</name>
<feature type="region of interest" description="Disordered" evidence="2">
    <location>
        <begin position="205"/>
        <end position="359"/>
    </location>
</feature>
<protein>
    <submittedName>
        <fullName evidence="3">Uncharacterized protein</fullName>
    </submittedName>
</protein>
<feature type="compositionally biased region" description="Polar residues" evidence="2">
    <location>
        <begin position="279"/>
        <end position="301"/>
    </location>
</feature>
<gene>
    <name evidence="3" type="ORF">g.45119</name>
</gene>
<feature type="compositionally biased region" description="Low complexity" evidence="2">
    <location>
        <begin position="51"/>
        <end position="71"/>
    </location>
</feature>
<keyword evidence="1" id="KW-0040">ANK repeat</keyword>
<feature type="compositionally biased region" description="Polar residues" evidence="2">
    <location>
        <begin position="209"/>
        <end position="259"/>
    </location>
</feature>
<feature type="region of interest" description="Disordered" evidence="2">
    <location>
        <begin position="1"/>
        <end position="71"/>
    </location>
</feature>
<accession>A0A1B6DEM6</accession>
<organism evidence="3">
    <name type="scientific">Clastoptera arizonana</name>
    <name type="common">Arizona spittle bug</name>
    <dbReference type="NCBI Taxonomy" id="38151"/>
    <lineage>
        <taxon>Eukaryota</taxon>
        <taxon>Metazoa</taxon>
        <taxon>Ecdysozoa</taxon>
        <taxon>Arthropoda</taxon>
        <taxon>Hexapoda</taxon>
        <taxon>Insecta</taxon>
        <taxon>Pterygota</taxon>
        <taxon>Neoptera</taxon>
        <taxon>Paraneoptera</taxon>
        <taxon>Hemiptera</taxon>
        <taxon>Auchenorrhyncha</taxon>
        <taxon>Cercopoidea</taxon>
        <taxon>Clastopteridae</taxon>
        <taxon>Clastoptera</taxon>
    </lineage>
</organism>
<feature type="compositionally biased region" description="Pro residues" evidence="2">
    <location>
        <begin position="334"/>
        <end position="344"/>
    </location>
</feature>
<sequence length="359" mass="39441">MRQSTHVTSRPTACTPPKEVRYPFGVQNDLGQVILGSKQKDERTPVPSPPISRSQPRQSPAPRSPSRLSLQSTSLQCSLASSGDLSSEAALLERAIRCNDTLRVKRFLNLHHEKFQVNLHGSLLDKSSSCDSASQDVEILIRKSKTLIEKLKPGDESSLSSSSFGSPPPSPLIFSNALHVAVEHGAVEVARLLLKYGLEPNQGGRLPFSRSSSSQGFFPQVPENNQIATPKKNQSHPQASTPQTPHMPKSNRTQVATPKSTPPELLPRRVSWVSPMNPAETNQSRKTTLKTLSRQRSLSLESDTDLLRPGGGSWQPERRSVSLKSSPLISPRPQQAPPKSPAKNPPERSIFYELRRSSE</sequence>
<evidence type="ECO:0000256" key="2">
    <source>
        <dbReference type="SAM" id="MobiDB-lite"/>
    </source>
</evidence>
<dbReference type="InterPro" id="IPR002110">
    <property type="entry name" value="Ankyrin_rpt"/>
</dbReference>
<feature type="non-terminal residue" evidence="3">
    <location>
        <position position="359"/>
    </location>
</feature>
<dbReference type="PROSITE" id="PS50088">
    <property type="entry name" value="ANK_REPEAT"/>
    <property type="match status" value="1"/>
</dbReference>
<evidence type="ECO:0000313" key="3">
    <source>
        <dbReference type="EMBL" id="JAS24158.1"/>
    </source>
</evidence>